<keyword evidence="4" id="KW-0812">Transmembrane</keyword>
<dbReference type="InterPro" id="IPR052599">
    <property type="entry name" value="SLC43A_AATransporter"/>
</dbReference>
<dbReference type="GeneID" id="34623509"/>
<organism evidence="8 9">
    <name type="scientific">Cyclospora cayetanensis</name>
    <dbReference type="NCBI Taxonomy" id="88456"/>
    <lineage>
        <taxon>Eukaryota</taxon>
        <taxon>Sar</taxon>
        <taxon>Alveolata</taxon>
        <taxon>Apicomplexa</taxon>
        <taxon>Conoidasida</taxon>
        <taxon>Coccidia</taxon>
        <taxon>Eucoccidiorida</taxon>
        <taxon>Eimeriorina</taxon>
        <taxon>Eimeriidae</taxon>
        <taxon>Cyclospora</taxon>
    </lineage>
</organism>
<dbReference type="InterPro" id="IPR011701">
    <property type="entry name" value="MFS"/>
</dbReference>
<comment type="subcellular location">
    <subcellularLocation>
        <location evidence="1">Membrane</location>
        <topology evidence="1">Multi-pass membrane protein</topology>
    </subcellularLocation>
</comment>
<keyword evidence="9" id="KW-1185">Reference proteome</keyword>
<comment type="similarity">
    <text evidence="2">Belongs to the SLC43A transporter (TC 2.A.1.44) family.</text>
</comment>
<evidence type="ECO:0000256" key="5">
    <source>
        <dbReference type="ARBA" id="ARBA00022970"/>
    </source>
</evidence>
<dbReference type="Pfam" id="PF07690">
    <property type="entry name" value="MFS_1"/>
    <property type="match status" value="1"/>
</dbReference>
<dbReference type="GO" id="GO:0006865">
    <property type="term" value="P:amino acid transport"/>
    <property type="evidence" value="ECO:0007669"/>
    <property type="project" value="UniProtKB-KW"/>
</dbReference>
<proteinExistence type="inferred from homology"/>
<dbReference type="PANTHER" id="PTHR20772">
    <property type="entry name" value="PROTEIN FMP42"/>
    <property type="match status" value="1"/>
</dbReference>
<accession>A0A1D3D2G7</accession>
<dbReference type="OrthoDB" id="330047at2759"/>
<dbReference type="InterPro" id="IPR036259">
    <property type="entry name" value="MFS_trans_sf"/>
</dbReference>
<evidence type="ECO:0000313" key="8">
    <source>
        <dbReference type="EMBL" id="OEH77644.1"/>
    </source>
</evidence>
<dbReference type="VEuPathDB" id="ToxoDB:cyc_07567"/>
<protein>
    <submittedName>
        <fullName evidence="8">Major facilitator family protein</fullName>
    </submittedName>
</protein>
<comment type="caution">
    <text evidence="8">The sequence shown here is derived from an EMBL/GenBank/DDBJ whole genome shotgun (WGS) entry which is preliminary data.</text>
</comment>
<evidence type="ECO:0000256" key="7">
    <source>
        <dbReference type="ARBA" id="ARBA00023136"/>
    </source>
</evidence>
<name>A0A1D3D2G7_9EIME</name>
<dbReference type="GO" id="GO:0022857">
    <property type="term" value="F:transmembrane transporter activity"/>
    <property type="evidence" value="ECO:0007669"/>
    <property type="project" value="InterPro"/>
</dbReference>
<dbReference type="EMBL" id="JROU02001026">
    <property type="protein sequence ID" value="OEH77644.1"/>
    <property type="molecule type" value="Genomic_DNA"/>
</dbReference>
<gene>
    <name evidence="8" type="ORF">cyc_07567</name>
</gene>
<dbReference type="PANTHER" id="PTHR20772:SF2">
    <property type="entry name" value="PROTEIN FMP42"/>
    <property type="match status" value="1"/>
</dbReference>
<dbReference type="AlphaFoldDB" id="A0A1D3D2G7"/>
<dbReference type="Gene3D" id="1.20.1250.20">
    <property type="entry name" value="MFS general substrate transporter like domains"/>
    <property type="match status" value="1"/>
</dbReference>
<dbReference type="GO" id="GO:0016020">
    <property type="term" value="C:membrane"/>
    <property type="evidence" value="ECO:0007669"/>
    <property type="project" value="UniProtKB-SubCell"/>
</dbReference>
<dbReference type="SUPFAM" id="SSF103473">
    <property type="entry name" value="MFS general substrate transporter"/>
    <property type="match status" value="1"/>
</dbReference>
<evidence type="ECO:0000256" key="2">
    <source>
        <dbReference type="ARBA" id="ARBA00006595"/>
    </source>
</evidence>
<reference evidence="8 9" key="1">
    <citation type="journal article" date="2016" name="BMC Genomics">
        <title>Comparative genomics reveals Cyclospora cayetanensis possesses coccidia-like metabolism and invasion components but unique surface antigens.</title>
        <authorList>
            <person name="Liu S."/>
            <person name="Wang L."/>
            <person name="Zheng H."/>
            <person name="Xu Z."/>
            <person name="Roellig D.M."/>
            <person name="Li N."/>
            <person name="Frace M.A."/>
            <person name="Tang K."/>
            <person name="Arrowood M.J."/>
            <person name="Moss D.M."/>
            <person name="Zhang L."/>
            <person name="Feng Y."/>
            <person name="Xiao L."/>
        </authorList>
    </citation>
    <scope>NUCLEOTIDE SEQUENCE [LARGE SCALE GENOMIC DNA]</scope>
    <source>
        <strain evidence="8 9">CHN_HEN01</strain>
    </source>
</reference>
<dbReference type="VEuPathDB" id="ToxoDB:LOC34623509"/>
<keyword evidence="6" id="KW-1133">Transmembrane helix</keyword>
<evidence type="ECO:0000256" key="3">
    <source>
        <dbReference type="ARBA" id="ARBA00022448"/>
    </source>
</evidence>
<keyword evidence="7" id="KW-0472">Membrane</keyword>
<evidence type="ECO:0000256" key="4">
    <source>
        <dbReference type="ARBA" id="ARBA00022692"/>
    </source>
</evidence>
<evidence type="ECO:0000256" key="6">
    <source>
        <dbReference type="ARBA" id="ARBA00022989"/>
    </source>
</evidence>
<keyword evidence="5" id="KW-0029">Amino-acid transport</keyword>
<sequence length="540" mass="59050">MEETSRDDAPRAVDPDLKWSSPPVAPEISPSVPQLAEAEGDMPAYGRKEDGESLILPVLGSDAPCSFNELQEMGGTPPSATPPRADAQKTPFGVHRYVLLAVYIIYVAISARVLFGWPHLSNMLLEDGAYSWRCKGEPLVDGRRYKCLRQDSAVQTLFTIGVGVSFSCSLISGMLLDWGGPKLTACIGQLLSTLGWVLLAFANEERQLYIPAIVCMAMGADAGYLPSMNIANLFPGYEQLVIVLVCAAMSASFSVSAFLDLIVRSSPSTMNFRKICLLYAGVGSGLSCLLALLLMPRRQYLAQEELTRAFLKQAETTTAGQSSTRDDETESGSNGRGRGRSAETGEAVTTFRAQLMTPHFIIMLIYWPLNALFYNFYLTSAENLFGKEVNNLIGILGPVSIVPSILLAFLAEKWGVMALILFIICSGVGMYAFALMPFKAAHYISPVFSCLYLSNFSGQMYAYVGDTFRSSDFGRIVGIISVCGGLVGFLRVPLNDELTLRYFNANYRYTCALMLGVTVFCLGLALVLFFVKKKREKAYL</sequence>
<dbReference type="Proteomes" id="UP000095192">
    <property type="component" value="Unassembled WGS sequence"/>
</dbReference>
<keyword evidence="3" id="KW-0813">Transport</keyword>
<evidence type="ECO:0000313" key="9">
    <source>
        <dbReference type="Proteomes" id="UP000095192"/>
    </source>
</evidence>
<evidence type="ECO:0000256" key="1">
    <source>
        <dbReference type="ARBA" id="ARBA00004141"/>
    </source>
</evidence>